<sequence length="32" mass="3616">MEHPLRIRFGIFGCEVISHDGAVKCMCRHCAV</sequence>
<keyword evidence="2" id="KW-1185">Reference proteome</keyword>
<dbReference type="Proteomes" id="UP000018144">
    <property type="component" value="Unassembled WGS sequence"/>
</dbReference>
<evidence type="ECO:0000313" key="1">
    <source>
        <dbReference type="EMBL" id="CCX16268.1"/>
    </source>
</evidence>
<protein>
    <submittedName>
        <fullName evidence="1">Uncharacterized protein</fullName>
    </submittedName>
</protein>
<dbReference type="EMBL" id="HF936373">
    <property type="protein sequence ID" value="CCX16268.1"/>
    <property type="molecule type" value="Genomic_DNA"/>
</dbReference>
<reference evidence="1 2" key="1">
    <citation type="journal article" date="2013" name="PLoS Genet.">
        <title>The genome and development-dependent transcriptomes of Pyronema confluens: a window into fungal evolution.</title>
        <authorList>
            <person name="Traeger S."/>
            <person name="Altegoer F."/>
            <person name="Freitag M."/>
            <person name="Gabaldon T."/>
            <person name="Kempken F."/>
            <person name="Kumar A."/>
            <person name="Marcet-Houben M."/>
            <person name="Poggeler S."/>
            <person name="Stajich J.E."/>
            <person name="Nowrousian M."/>
        </authorList>
    </citation>
    <scope>NUCLEOTIDE SEQUENCE [LARGE SCALE GENOMIC DNA]</scope>
    <source>
        <strain evidence="2">CBS 100304</strain>
        <tissue evidence="1">Vegetative mycelium</tissue>
    </source>
</reference>
<proteinExistence type="predicted"/>
<gene>
    <name evidence="1" type="ORF">PCON_02864</name>
</gene>
<name>U4LHX8_PYROM</name>
<evidence type="ECO:0000313" key="2">
    <source>
        <dbReference type="Proteomes" id="UP000018144"/>
    </source>
</evidence>
<accession>U4LHX8</accession>
<organism evidence="1 2">
    <name type="scientific">Pyronema omphalodes (strain CBS 100304)</name>
    <name type="common">Pyronema confluens</name>
    <dbReference type="NCBI Taxonomy" id="1076935"/>
    <lineage>
        <taxon>Eukaryota</taxon>
        <taxon>Fungi</taxon>
        <taxon>Dikarya</taxon>
        <taxon>Ascomycota</taxon>
        <taxon>Pezizomycotina</taxon>
        <taxon>Pezizomycetes</taxon>
        <taxon>Pezizales</taxon>
        <taxon>Pyronemataceae</taxon>
        <taxon>Pyronema</taxon>
    </lineage>
</organism>
<dbReference type="AlphaFoldDB" id="U4LHX8"/>